<dbReference type="InterPro" id="IPR000073">
    <property type="entry name" value="AB_hydrolase_1"/>
</dbReference>
<organism evidence="3 4">
    <name type="scientific">Natronobacterium haloterrestre</name>
    <name type="common">Halobiforma haloterrestris</name>
    <dbReference type="NCBI Taxonomy" id="148448"/>
    <lineage>
        <taxon>Archaea</taxon>
        <taxon>Methanobacteriati</taxon>
        <taxon>Methanobacteriota</taxon>
        <taxon>Stenosarchaea group</taxon>
        <taxon>Halobacteria</taxon>
        <taxon>Halobacteriales</taxon>
        <taxon>Natrialbaceae</taxon>
        <taxon>Natronobacterium</taxon>
    </lineage>
</organism>
<evidence type="ECO:0000313" key="3">
    <source>
        <dbReference type="EMBL" id="SFC34119.1"/>
    </source>
</evidence>
<reference evidence="4" key="1">
    <citation type="submission" date="2016-10" db="EMBL/GenBank/DDBJ databases">
        <authorList>
            <person name="Varghese N."/>
            <person name="Submissions S."/>
        </authorList>
    </citation>
    <scope>NUCLEOTIDE SEQUENCE [LARGE SCALE GENOMIC DNA]</scope>
    <source>
        <strain evidence="4">DSM 13078</strain>
    </source>
</reference>
<dbReference type="PANTHER" id="PTHR43433:SF5">
    <property type="entry name" value="AB HYDROLASE-1 DOMAIN-CONTAINING PROTEIN"/>
    <property type="match status" value="1"/>
</dbReference>
<dbReference type="EMBL" id="FOKW01000007">
    <property type="protein sequence ID" value="SFC34119.1"/>
    <property type="molecule type" value="Genomic_DNA"/>
</dbReference>
<evidence type="ECO:0000259" key="2">
    <source>
        <dbReference type="Pfam" id="PF00561"/>
    </source>
</evidence>
<dbReference type="InterPro" id="IPR050471">
    <property type="entry name" value="AB_hydrolase"/>
</dbReference>
<dbReference type="Proteomes" id="UP000199161">
    <property type="component" value="Unassembled WGS sequence"/>
</dbReference>
<dbReference type="AlphaFoldDB" id="A0A1I1ICK4"/>
<evidence type="ECO:0000313" key="4">
    <source>
        <dbReference type="Proteomes" id="UP000199161"/>
    </source>
</evidence>
<dbReference type="PRINTS" id="PR00111">
    <property type="entry name" value="ABHYDROLASE"/>
</dbReference>
<protein>
    <submittedName>
        <fullName evidence="3">Pimeloyl-ACP methyl ester carboxylesterase</fullName>
    </submittedName>
</protein>
<dbReference type="Pfam" id="PF00561">
    <property type="entry name" value="Abhydrolase_1"/>
    <property type="match status" value="1"/>
</dbReference>
<dbReference type="OrthoDB" id="7466at2157"/>
<dbReference type="SUPFAM" id="SSF53474">
    <property type="entry name" value="alpha/beta-Hydrolases"/>
    <property type="match status" value="1"/>
</dbReference>
<feature type="region of interest" description="Disordered" evidence="1">
    <location>
        <begin position="271"/>
        <end position="290"/>
    </location>
</feature>
<dbReference type="Gene3D" id="3.40.50.1820">
    <property type="entry name" value="alpha/beta hydrolase"/>
    <property type="match status" value="1"/>
</dbReference>
<gene>
    <name evidence="3" type="ORF">SAMN05444422_10794</name>
</gene>
<keyword evidence="4" id="KW-1185">Reference proteome</keyword>
<dbReference type="RefSeq" id="WP_089788696.1">
    <property type="nucleotide sequence ID" value="NZ_FOKW01000007.1"/>
</dbReference>
<proteinExistence type="predicted"/>
<accession>A0A1I1ICK4</accession>
<sequence>MLRTDSGTLPGGHPYARVGDGPRALVVLPGFEDSMFQGVYPPVAGWALAPYFARYLDEYTAYQVSRPRGLPAGYDAADAAEAHARSLEAIADSHERVDVVGISMGGLIGQALARRHPEVVDRLVLANSGCRLAESARGRTREFERDAREGDWASIRSKLAADMYSDGRAVTYPPTIRTIGRFLLPRPAEPADVWRSLEFVLGFDSRGDLSDLEQPTLVFGGERDPYFTPAILRETVERVPRADLELRPGAKHGAFHERKAAFDSRVRSFLDGTPAAREGEDPALEADGGR</sequence>
<dbReference type="PANTHER" id="PTHR43433">
    <property type="entry name" value="HYDROLASE, ALPHA/BETA FOLD FAMILY PROTEIN"/>
    <property type="match status" value="1"/>
</dbReference>
<feature type="domain" description="AB hydrolase-1" evidence="2">
    <location>
        <begin position="71"/>
        <end position="258"/>
    </location>
</feature>
<dbReference type="InterPro" id="IPR029058">
    <property type="entry name" value="AB_hydrolase_fold"/>
</dbReference>
<evidence type="ECO:0000256" key="1">
    <source>
        <dbReference type="SAM" id="MobiDB-lite"/>
    </source>
</evidence>
<name>A0A1I1ICK4_NATHA</name>